<organism evidence="5 6">
    <name type="scientific">Angustibacter luteus</name>
    <dbReference type="NCBI Taxonomy" id="658456"/>
    <lineage>
        <taxon>Bacteria</taxon>
        <taxon>Bacillati</taxon>
        <taxon>Actinomycetota</taxon>
        <taxon>Actinomycetes</taxon>
        <taxon>Kineosporiales</taxon>
        <taxon>Kineosporiaceae</taxon>
    </lineage>
</organism>
<reference evidence="6" key="1">
    <citation type="journal article" date="2019" name="Int. J. Syst. Evol. Microbiol.">
        <title>The Global Catalogue of Microorganisms (GCM) 10K type strain sequencing project: providing services to taxonomists for standard genome sequencing and annotation.</title>
        <authorList>
            <consortium name="The Broad Institute Genomics Platform"/>
            <consortium name="The Broad Institute Genome Sequencing Center for Infectious Disease"/>
            <person name="Wu L."/>
            <person name="Ma J."/>
        </authorList>
    </citation>
    <scope>NUCLEOTIDE SEQUENCE [LARGE SCALE GENOMIC DNA]</scope>
    <source>
        <strain evidence="6">KACC 14249</strain>
    </source>
</reference>
<dbReference type="InterPro" id="IPR001867">
    <property type="entry name" value="OmpR/PhoB-type_DNA-bd"/>
</dbReference>
<dbReference type="SMART" id="SM00862">
    <property type="entry name" value="Trans_reg_C"/>
    <property type="match status" value="1"/>
</dbReference>
<dbReference type="Gene3D" id="3.40.50.300">
    <property type="entry name" value="P-loop containing nucleotide triphosphate hydrolases"/>
    <property type="match status" value="1"/>
</dbReference>
<dbReference type="PANTHER" id="PTHR47691">
    <property type="entry name" value="REGULATOR-RELATED"/>
    <property type="match status" value="1"/>
</dbReference>
<proteinExistence type="inferred from homology"/>
<dbReference type="Proteomes" id="UP001596189">
    <property type="component" value="Unassembled WGS sequence"/>
</dbReference>
<gene>
    <name evidence="5" type="ORF">ACFQDO_17150</name>
</gene>
<evidence type="ECO:0000256" key="1">
    <source>
        <dbReference type="ARBA" id="ARBA00005820"/>
    </source>
</evidence>
<evidence type="ECO:0000256" key="2">
    <source>
        <dbReference type="ARBA" id="ARBA00023125"/>
    </source>
</evidence>
<dbReference type="CDD" id="cd15831">
    <property type="entry name" value="BTAD"/>
    <property type="match status" value="1"/>
</dbReference>
<sequence>MQIGYLGPLEVHDGERLVVVPGVRLRRLLGRLVLDVGRAVSPRALTDAVWPDDVPADPVNALQSLVSRLRRALGDGRLIEQTPAGYRLALAPQDVDAVRFSRLATAGRDALRRGADDEAAVTLREALALWRGEVMSGDDDPDLESTRARFAELRLQVLADRLEADVRLGRAAEVVAELEELTAAHPLREDLATLQMGVLVDLGRPAEALAVYESTRRFLADTLGSDPSVALQAKHLEVLRGQDAGPPGPRTNLRAAVTSFVGRDEDARRVQTLLAGGSGSTRLVTVVGAGGSGKTRLASEVAATLVDRLPDGVWFAELAPVNDPDSIALAVLDGIGVRDVRLLEQRRAERPPREARNRVLDTLSTAECLLVLDNCEHVIEAAASLVADLLGHCPRVRVIATSREPLGIDGETVYPLTPLALPEASPDPGSPRDEALALLSPAQVEALAAVPSVQLLLDRARAAGAPLRLDADTLPDVVRIVRRLDGLPLAIELAAARLRVLSLAEVADRLTDRFRLLTGGKRTAVPRHRTLRAVVEWSWDLMDPLEREVAEHFSLFGSGATAQAVRAVSPTWRGGEPRPIDLRPDRYDEPELTDVQDVLHALVDKSILVAEPDELGTRFRMLETLREYGSEQLSLHDQMDPARLAHARFYARLTAVADARLRTRDQLVALHVFDVERDNLLAALAYLGDSGDAQASVDLAVRLAWHWTLRESGRDAARWLRFAMAVPGAESTTMFPVAEAMGVVTAFASAGDQPDPPDAQRRLVTLANALDGLESEHQIAPLLRPLLLFIGGEREASMAAMEATLSSPDAWVRAAVRGVRIAFGENEGELEMMRADLPVALAEWEQIGDHWGLAAVLSSSGQLRVLDGDLVGAVEDLEAALGHMRLLGGGSDDLMAHIRLADISLRAGDVARARRFVDAIRSDRRYAELGEMRDLLTTIASGAVAMAEQDEATVDAEYARLTQTLARMGEPSHYQAHGGSYAYAFLALIDVRRAQLDVAAGHVRTAWRLASMTEDLPIMATAGTSVAELGAALGRSHEAAVLLGASAALRGSPDLTQPTVATLTAHLVAELGGDAFEAAFESGRVLDREQARARLDPQLLLGGSTRAPLPESAGDA</sequence>
<dbReference type="Pfam" id="PF13191">
    <property type="entry name" value="AAA_16"/>
    <property type="match status" value="1"/>
</dbReference>
<dbReference type="PROSITE" id="PS51755">
    <property type="entry name" value="OMPR_PHOB"/>
    <property type="match status" value="1"/>
</dbReference>
<dbReference type="InterPro" id="IPR016032">
    <property type="entry name" value="Sig_transdc_resp-reg_C-effctor"/>
</dbReference>
<dbReference type="SMART" id="SM01043">
    <property type="entry name" value="BTAD"/>
    <property type="match status" value="1"/>
</dbReference>
<dbReference type="InterPro" id="IPR011990">
    <property type="entry name" value="TPR-like_helical_dom_sf"/>
</dbReference>
<dbReference type="InterPro" id="IPR027417">
    <property type="entry name" value="P-loop_NTPase"/>
</dbReference>
<dbReference type="PRINTS" id="PR00364">
    <property type="entry name" value="DISEASERSIST"/>
</dbReference>
<dbReference type="SUPFAM" id="SSF52540">
    <property type="entry name" value="P-loop containing nucleoside triphosphate hydrolases"/>
    <property type="match status" value="1"/>
</dbReference>
<dbReference type="Gene3D" id="1.10.10.10">
    <property type="entry name" value="Winged helix-like DNA-binding domain superfamily/Winged helix DNA-binding domain"/>
    <property type="match status" value="1"/>
</dbReference>
<evidence type="ECO:0000313" key="5">
    <source>
        <dbReference type="EMBL" id="MFC6008863.1"/>
    </source>
</evidence>
<dbReference type="PANTHER" id="PTHR47691:SF3">
    <property type="entry name" value="HTH-TYPE TRANSCRIPTIONAL REGULATOR RV0890C-RELATED"/>
    <property type="match status" value="1"/>
</dbReference>
<dbReference type="SUPFAM" id="SSF46894">
    <property type="entry name" value="C-terminal effector domain of the bipartite response regulators"/>
    <property type="match status" value="1"/>
</dbReference>
<keyword evidence="6" id="KW-1185">Reference proteome</keyword>
<dbReference type="Gene3D" id="1.25.40.10">
    <property type="entry name" value="Tetratricopeptide repeat domain"/>
    <property type="match status" value="1"/>
</dbReference>
<dbReference type="InterPro" id="IPR041664">
    <property type="entry name" value="AAA_16"/>
</dbReference>
<comment type="caution">
    <text evidence="5">The sequence shown here is derived from an EMBL/GenBank/DDBJ whole genome shotgun (WGS) entry which is preliminary data.</text>
</comment>
<feature type="DNA-binding region" description="OmpR/PhoB-type" evidence="3">
    <location>
        <begin position="1"/>
        <end position="90"/>
    </location>
</feature>
<evidence type="ECO:0000259" key="4">
    <source>
        <dbReference type="PROSITE" id="PS51755"/>
    </source>
</evidence>
<dbReference type="InterPro" id="IPR036388">
    <property type="entry name" value="WH-like_DNA-bd_sf"/>
</dbReference>
<feature type="domain" description="OmpR/PhoB-type" evidence="4">
    <location>
        <begin position="1"/>
        <end position="90"/>
    </location>
</feature>
<dbReference type="EMBL" id="JBHSRD010000008">
    <property type="protein sequence ID" value="MFC6008863.1"/>
    <property type="molecule type" value="Genomic_DNA"/>
</dbReference>
<dbReference type="InterPro" id="IPR005158">
    <property type="entry name" value="BTAD"/>
</dbReference>
<dbReference type="Pfam" id="PF00486">
    <property type="entry name" value="Trans_reg_C"/>
    <property type="match status" value="1"/>
</dbReference>
<dbReference type="RefSeq" id="WP_345717401.1">
    <property type="nucleotide sequence ID" value="NZ_BAABFP010000007.1"/>
</dbReference>
<evidence type="ECO:0000256" key="3">
    <source>
        <dbReference type="PROSITE-ProRule" id="PRU01091"/>
    </source>
</evidence>
<name>A0ABW1JJG1_9ACTN</name>
<protein>
    <submittedName>
        <fullName evidence="5">BTAD domain-containing putative transcriptional regulator</fullName>
    </submittedName>
</protein>
<comment type="similarity">
    <text evidence="1">Belongs to the AfsR/DnrI/RedD regulatory family.</text>
</comment>
<dbReference type="Pfam" id="PF03704">
    <property type="entry name" value="BTAD"/>
    <property type="match status" value="1"/>
</dbReference>
<keyword evidence="2 3" id="KW-0238">DNA-binding</keyword>
<evidence type="ECO:0000313" key="6">
    <source>
        <dbReference type="Proteomes" id="UP001596189"/>
    </source>
</evidence>
<accession>A0ABW1JJG1</accession>
<dbReference type="SUPFAM" id="SSF48452">
    <property type="entry name" value="TPR-like"/>
    <property type="match status" value="1"/>
</dbReference>